<dbReference type="AlphaFoldDB" id="A0ABD0RKC6"/>
<feature type="non-terminal residue" evidence="2">
    <location>
        <position position="1"/>
    </location>
</feature>
<feature type="non-terminal residue" evidence="2">
    <location>
        <position position="106"/>
    </location>
</feature>
<organism evidence="2 3">
    <name type="scientific">Cirrhinus mrigala</name>
    <name type="common">Mrigala</name>
    <dbReference type="NCBI Taxonomy" id="683832"/>
    <lineage>
        <taxon>Eukaryota</taxon>
        <taxon>Metazoa</taxon>
        <taxon>Chordata</taxon>
        <taxon>Craniata</taxon>
        <taxon>Vertebrata</taxon>
        <taxon>Euteleostomi</taxon>
        <taxon>Actinopterygii</taxon>
        <taxon>Neopterygii</taxon>
        <taxon>Teleostei</taxon>
        <taxon>Ostariophysi</taxon>
        <taxon>Cypriniformes</taxon>
        <taxon>Cyprinidae</taxon>
        <taxon>Labeoninae</taxon>
        <taxon>Labeonini</taxon>
        <taxon>Cirrhinus</taxon>
    </lineage>
</organism>
<dbReference type="Proteomes" id="UP001529510">
    <property type="component" value="Unassembled WGS sequence"/>
</dbReference>
<gene>
    <name evidence="2" type="ORF">M9458_007538</name>
</gene>
<evidence type="ECO:0000256" key="1">
    <source>
        <dbReference type="SAM" id="MobiDB-lite"/>
    </source>
</evidence>
<keyword evidence="3" id="KW-1185">Reference proteome</keyword>
<sequence>CIRCRRTLLPISFTVDSETGLLQCSYPCKTAPEHNQPTDQPSQSNTSETDGDRSETDEDKMNDGRLSSSSETDIQEPPKAAPRKREEPPQEPPQPTPRSPDHHPNN</sequence>
<reference evidence="2 3" key="1">
    <citation type="submission" date="2024-05" db="EMBL/GenBank/DDBJ databases">
        <title>Genome sequencing and assembly of Indian major carp, Cirrhinus mrigala (Hamilton, 1822).</title>
        <authorList>
            <person name="Mohindra V."/>
            <person name="Chowdhury L.M."/>
            <person name="Lal K."/>
            <person name="Jena J.K."/>
        </authorList>
    </citation>
    <scope>NUCLEOTIDE SEQUENCE [LARGE SCALE GENOMIC DNA]</scope>
    <source>
        <strain evidence="2">CM1030</strain>
        <tissue evidence="2">Blood</tissue>
    </source>
</reference>
<feature type="compositionally biased region" description="Basic and acidic residues" evidence="1">
    <location>
        <begin position="50"/>
        <end position="63"/>
    </location>
</feature>
<evidence type="ECO:0000313" key="2">
    <source>
        <dbReference type="EMBL" id="KAL0198998.1"/>
    </source>
</evidence>
<name>A0ABD0RKC6_CIRMR</name>
<evidence type="ECO:0000313" key="3">
    <source>
        <dbReference type="Proteomes" id="UP001529510"/>
    </source>
</evidence>
<proteinExistence type="predicted"/>
<feature type="region of interest" description="Disordered" evidence="1">
    <location>
        <begin position="25"/>
        <end position="106"/>
    </location>
</feature>
<accession>A0ABD0RKC6</accession>
<comment type="caution">
    <text evidence="2">The sequence shown here is derived from an EMBL/GenBank/DDBJ whole genome shotgun (WGS) entry which is preliminary data.</text>
</comment>
<feature type="compositionally biased region" description="Polar residues" evidence="1">
    <location>
        <begin position="33"/>
        <end position="48"/>
    </location>
</feature>
<protein>
    <submittedName>
        <fullName evidence="2">Uncharacterized protein</fullName>
    </submittedName>
</protein>
<dbReference type="EMBL" id="JAMKFB020000003">
    <property type="protein sequence ID" value="KAL0198998.1"/>
    <property type="molecule type" value="Genomic_DNA"/>
</dbReference>